<organism evidence="4 5">
    <name type="scientific">Legionella impletisoli</name>
    <dbReference type="NCBI Taxonomy" id="343510"/>
    <lineage>
        <taxon>Bacteria</taxon>
        <taxon>Pseudomonadati</taxon>
        <taxon>Pseudomonadota</taxon>
        <taxon>Gammaproteobacteria</taxon>
        <taxon>Legionellales</taxon>
        <taxon>Legionellaceae</taxon>
        <taxon>Legionella</taxon>
    </lineage>
</organism>
<dbReference type="GO" id="GO:0006508">
    <property type="term" value="P:proteolysis"/>
    <property type="evidence" value="ECO:0007669"/>
    <property type="project" value="UniProtKB-KW"/>
</dbReference>
<evidence type="ECO:0000313" key="5">
    <source>
        <dbReference type="Proteomes" id="UP000630149"/>
    </source>
</evidence>
<gene>
    <name evidence="4" type="primary">dapE</name>
    <name evidence="4" type="ORF">GCM10007966_20270</name>
</gene>
<evidence type="ECO:0000256" key="3">
    <source>
        <dbReference type="ARBA" id="ARBA00022801"/>
    </source>
</evidence>
<dbReference type="Gene3D" id="3.30.70.360">
    <property type="match status" value="1"/>
</dbReference>
<dbReference type="EMBL" id="BMOB01000011">
    <property type="protein sequence ID" value="GGI91561.1"/>
    <property type="molecule type" value="Genomic_DNA"/>
</dbReference>
<keyword evidence="5" id="KW-1185">Reference proteome</keyword>
<name>A0A917JYI7_9GAMM</name>
<proteinExistence type="predicted"/>
<dbReference type="InterPro" id="IPR002933">
    <property type="entry name" value="Peptidase_M20"/>
</dbReference>
<dbReference type="OrthoDB" id="9761532at2"/>
<dbReference type="GO" id="GO:0046872">
    <property type="term" value="F:metal ion binding"/>
    <property type="evidence" value="ECO:0007669"/>
    <property type="project" value="UniProtKB-KW"/>
</dbReference>
<dbReference type="Pfam" id="PF01546">
    <property type="entry name" value="Peptidase_M20"/>
    <property type="match status" value="1"/>
</dbReference>
<dbReference type="InterPro" id="IPR051458">
    <property type="entry name" value="Cyt/Met_Dipeptidase"/>
</dbReference>
<sequence length="474" mass="52582">MLNADNLYAFITKQWEDSIIPSLCEFIKIPNKSPHFDHDWEKHGFMDKAVQHVVSWCKANAPRGLALEVIRQKGKTPLIYMEIPGETEDTILLYGHLDKQPEMTGWDKDHGPWDPVIKDGRLYGRGAADDGYAAYAALTAICALQEQEVSHPRCVIIIEASEESGSQDLPFYIETLKDKIGTPNLIICLDSGAGNYDQLWMTTSLRGNIVGELSVELLKEGIHSGYGSGIAADSFRVIRALLSRIEHEQTGEVIVEELQCDIPPERINEAAEQANVLDESVYQSLPFHSGVKPVTSNIQQLLLNRTWRAALTITGAEGLPAIEDAGNVLRPKTTLKLSMRIPPLTNADKAAEVLERKLTHTPPYKAKIRFKVEDKAPGWHAPIMPEWLSEAVNEASMKFYKKPAMYMGEGGTIPFMAMLGKAYPKAEFMITGVLGPNSNAHGPNEFLHLDMAKKLTACVAFVIHKKLESNSRLG</sequence>
<dbReference type="Proteomes" id="UP000630149">
    <property type="component" value="Unassembled WGS sequence"/>
</dbReference>
<dbReference type="PANTHER" id="PTHR43270:SF4">
    <property type="entry name" value="CARNOSINE DIPEPTIDASE 2, ISOFORM A"/>
    <property type="match status" value="1"/>
</dbReference>
<comment type="caution">
    <text evidence="4">The sequence shown here is derived from an EMBL/GenBank/DDBJ whole genome shotgun (WGS) entry which is preliminary data.</text>
</comment>
<protein>
    <submittedName>
        <fullName evidence="4">Peptidase M20</fullName>
    </submittedName>
</protein>
<evidence type="ECO:0000256" key="1">
    <source>
        <dbReference type="ARBA" id="ARBA00022670"/>
    </source>
</evidence>
<dbReference type="PANTHER" id="PTHR43270">
    <property type="entry name" value="BETA-ALA-HIS DIPEPTIDASE"/>
    <property type="match status" value="1"/>
</dbReference>
<dbReference type="RefSeq" id="WP_131777311.1">
    <property type="nucleotide sequence ID" value="NZ_BMOB01000011.1"/>
</dbReference>
<dbReference type="GO" id="GO:0008233">
    <property type="term" value="F:peptidase activity"/>
    <property type="evidence" value="ECO:0007669"/>
    <property type="project" value="UniProtKB-KW"/>
</dbReference>
<dbReference type="Gene3D" id="3.40.630.10">
    <property type="entry name" value="Zn peptidases"/>
    <property type="match status" value="1"/>
</dbReference>
<reference evidence="4" key="2">
    <citation type="submission" date="2020-09" db="EMBL/GenBank/DDBJ databases">
        <authorList>
            <person name="Sun Q."/>
            <person name="Ohkuma M."/>
        </authorList>
    </citation>
    <scope>NUCLEOTIDE SEQUENCE</scope>
    <source>
        <strain evidence="4">JCM 13919</strain>
    </source>
</reference>
<dbReference type="SUPFAM" id="SSF53187">
    <property type="entry name" value="Zn-dependent exopeptidases"/>
    <property type="match status" value="1"/>
</dbReference>
<dbReference type="AlphaFoldDB" id="A0A917JYI7"/>
<evidence type="ECO:0000313" key="4">
    <source>
        <dbReference type="EMBL" id="GGI91561.1"/>
    </source>
</evidence>
<evidence type="ECO:0000256" key="2">
    <source>
        <dbReference type="ARBA" id="ARBA00022723"/>
    </source>
</evidence>
<keyword evidence="3" id="KW-0378">Hydrolase</keyword>
<accession>A0A917JYI7</accession>
<keyword evidence="2" id="KW-0479">Metal-binding</keyword>
<reference evidence="4" key="1">
    <citation type="journal article" date="2014" name="Int. J. Syst. Evol. Microbiol.">
        <title>Complete genome sequence of Corynebacterium casei LMG S-19264T (=DSM 44701T), isolated from a smear-ripened cheese.</title>
        <authorList>
            <consortium name="US DOE Joint Genome Institute (JGI-PGF)"/>
            <person name="Walter F."/>
            <person name="Albersmeier A."/>
            <person name="Kalinowski J."/>
            <person name="Ruckert C."/>
        </authorList>
    </citation>
    <scope>NUCLEOTIDE SEQUENCE</scope>
    <source>
        <strain evidence="4">JCM 13919</strain>
    </source>
</reference>
<keyword evidence="1" id="KW-0645">Protease</keyword>